<gene>
    <name evidence="1" type="ORF">ES332_D10G228700v1</name>
</gene>
<proteinExistence type="predicted"/>
<organism evidence="1 2">
    <name type="scientific">Gossypium tomentosum</name>
    <name type="common">Hawaiian cotton</name>
    <name type="synonym">Gossypium sandvicense</name>
    <dbReference type="NCBI Taxonomy" id="34277"/>
    <lineage>
        <taxon>Eukaryota</taxon>
        <taxon>Viridiplantae</taxon>
        <taxon>Streptophyta</taxon>
        <taxon>Embryophyta</taxon>
        <taxon>Tracheophyta</taxon>
        <taxon>Spermatophyta</taxon>
        <taxon>Magnoliopsida</taxon>
        <taxon>eudicotyledons</taxon>
        <taxon>Gunneridae</taxon>
        <taxon>Pentapetalae</taxon>
        <taxon>rosids</taxon>
        <taxon>malvids</taxon>
        <taxon>Malvales</taxon>
        <taxon>Malvaceae</taxon>
        <taxon>Malvoideae</taxon>
        <taxon>Gossypium</taxon>
    </lineage>
</organism>
<sequence length="65" mass="7674">MYSVSTCHDCFPWCQRDNFWIRIMAGDSKIVLFLSTFQHFTQLGVKRICSFTSWNQFNAVSMDNL</sequence>
<protein>
    <submittedName>
        <fullName evidence="1">Uncharacterized protein</fullName>
    </submittedName>
</protein>
<accession>A0A5D2J797</accession>
<evidence type="ECO:0000313" key="1">
    <source>
        <dbReference type="EMBL" id="TYH50777.1"/>
    </source>
</evidence>
<keyword evidence="2" id="KW-1185">Reference proteome</keyword>
<reference evidence="1 2" key="1">
    <citation type="submission" date="2019-07" db="EMBL/GenBank/DDBJ databases">
        <title>WGS assembly of Gossypium tomentosum.</title>
        <authorList>
            <person name="Chen Z.J."/>
            <person name="Sreedasyam A."/>
            <person name="Ando A."/>
            <person name="Song Q."/>
            <person name="De L."/>
            <person name="Hulse-Kemp A."/>
            <person name="Ding M."/>
            <person name="Ye W."/>
            <person name="Kirkbride R."/>
            <person name="Jenkins J."/>
            <person name="Plott C."/>
            <person name="Lovell J."/>
            <person name="Lin Y.-M."/>
            <person name="Vaughn R."/>
            <person name="Liu B."/>
            <person name="Li W."/>
            <person name="Simpson S."/>
            <person name="Scheffler B."/>
            <person name="Saski C."/>
            <person name="Grover C."/>
            <person name="Hu G."/>
            <person name="Conover J."/>
            <person name="Carlson J."/>
            <person name="Shu S."/>
            <person name="Boston L."/>
            <person name="Williams M."/>
            <person name="Peterson D."/>
            <person name="Mcgee K."/>
            <person name="Jones D."/>
            <person name="Wendel J."/>
            <person name="Stelly D."/>
            <person name="Grimwood J."/>
            <person name="Schmutz J."/>
        </authorList>
    </citation>
    <scope>NUCLEOTIDE SEQUENCE [LARGE SCALE GENOMIC DNA]</scope>
    <source>
        <strain evidence="1">7179.01</strain>
    </source>
</reference>
<dbReference type="AlphaFoldDB" id="A0A5D2J797"/>
<dbReference type="EMBL" id="CM017632">
    <property type="protein sequence ID" value="TYH50777.1"/>
    <property type="molecule type" value="Genomic_DNA"/>
</dbReference>
<evidence type="ECO:0000313" key="2">
    <source>
        <dbReference type="Proteomes" id="UP000322667"/>
    </source>
</evidence>
<name>A0A5D2J797_GOSTO</name>
<dbReference type="Proteomes" id="UP000322667">
    <property type="component" value="Chromosome D10"/>
</dbReference>